<protein>
    <submittedName>
        <fullName evidence="4">DUF1630-domain-containing protein</fullName>
    </submittedName>
</protein>
<sequence length="588" mass="66159">MKTHKEVEVDDIDLGLVDTNDDSAIFVNSPEQLPRQLPSPGYGARRPSSSYASPTSSDLSERQDRHKPPQLHLHQLSRSQTLPRSYPRSPGREKEKVIGFLDAVLEPEVVERLRTWIICVIVVNFDLDLGPVIDGVCPPFPLSTSEKENVCFSSFPDSFRHAEGAEAHTFRLRESLPYKTEENGANADHRSSYASQDGFIYGFSYFRRRKDVSTLRGYDQATLRDPPDLPSLADPIFGISQSSRSNVLDSWRTNARIRMPQHSQLIRPPPESGKTLELGFLGSVLTVELPSSVDQQQSVEMSAFRDKFDPQVHLLASIAPLTPPPLRLFAASISHLWSIWECILLCEPLLVFGPTPAMTSQAIWWFVDVLRPVSFAGDFRPYFTIHDKDYHSLVNKNRPKPGLLLGVTNPLFESMCKHWSHQLSLGVEVGTTKNSDRSKVSLLAGPAPGWCTKTHNRYISKDRNLLKQLESAIKKGGAIDADGRLSLLLRRHFTTRSVQFLVPLNRYLNTLIPQASASGSNNALSQPSLKPFNRDHFFASLKAHGSPLPFRSSAKQRGFYERWLRSPAFGLWMAKQEEAINQFLRRPA</sequence>
<keyword evidence="5" id="KW-1185">Reference proteome</keyword>
<evidence type="ECO:0000313" key="5">
    <source>
        <dbReference type="Proteomes" id="UP000757232"/>
    </source>
</evidence>
<feature type="compositionally biased region" description="Low complexity" evidence="2">
    <location>
        <begin position="48"/>
        <end position="58"/>
    </location>
</feature>
<dbReference type="PROSITE" id="PS50211">
    <property type="entry name" value="DENN"/>
    <property type="match status" value="1"/>
</dbReference>
<dbReference type="PANTHER" id="PTHR13677:SF0">
    <property type="entry name" value="LD41638P"/>
    <property type="match status" value="1"/>
</dbReference>
<gene>
    <name evidence="4" type="ORF">A7U60_g283</name>
</gene>
<name>A0A9Q5I5K7_SANBA</name>
<dbReference type="AlphaFoldDB" id="A0A9Q5I5K7"/>
<comment type="similarity">
    <text evidence="1">Belongs to the DENND6 family.</text>
</comment>
<proteinExistence type="inferred from homology"/>
<dbReference type="GO" id="GO:0005085">
    <property type="term" value="F:guanyl-nucleotide exchange factor activity"/>
    <property type="evidence" value="ECO:0007669"/>
    <property type="project" value="InterPro"/>
</dbReference>
<dbReference type="OrthoDB" id="10265409at2759"/>
<dbReference type="EMBL" id="LNZH02000004">
    <property type="protein sequence ID" value="OCB92276.1"/>
    <property type="molecule type" value="Genomic_DNA"/>
</dbReference>
<dbReference type="InterPro" id="IPR024224">
    <property type="entry name" value="DENND6"/>
</dbReference>
<evidence type="ECO:0000256" key="2">
    <source>
        <dbReference type="SAM" id="MobiDB-lite"/>
    </source>
</evidence>
<dbReference type="GO" id="GO:0055037">
    <property type="term" value="C:recycling endosome"/>
    <property type="evidence" value="ECO:0007669"/>
    <property type="project" value="TreeGrafter"/>
</dbReference>
<evidence type="ECO:0000313" key="4">
    <source>
        <dbReference type="EMBL" id="OCB92276.1"/>
    </source>
</evidence>
<reference evidence="4" key="1">
    <citation type="submission" date="2016-06" db="EMBL/GenBank/DDBJ databases">
        <title>Draft Genome sequence of the fungus Inonotus baumii.</title>
        <authorList>
            <person name="Zhu H."/>
            <person name="Lin W."/>
        </authorList>
    </citation>
    <scope>NUCLEOTIDE SEQUENCE</scope>
    <source>
        <strain evidence="4">821</strain>
    </source>
</reference>
<evidence type="ECO:0000256" key="1">
    <source>
        <dbReference type="ARBA" id="ARBA00007159"/>
    </source>
</evidence>
<evidence type="ECO:0000259" key="3">
    <source>
        <dbReference type="PROSITE" id="PS50211"/>
    </source>
</evidence>
<dbReference type="Proteomes" id="UP000757232">
    <property type="component" value="Unassembled WGS sequence"/>
</dbReference>
<dbReference type="PANTHER" id="PTHR13677">
    <property type="entry name" value="LD41638P"/>
    <property type="match status" value="1"/>
</dbReference>
<accession>A0A9Q5I5K7</accession>
<feature type="domain" description="UDENN" evidence="3">
    <location>
        <begin position="118"/>
        <end position="588"/>
    </location>
</feature>
<comment type="caution">
    <text evidence="4">The sequence shown here is derived from an EMBL/GenBank/DDBJ whole genome shotgun (WGS) entry which is preliminary data.</text>
</comment>
<feature type="region of interest" description="Disordered" evidence="2">
    <location>
        <begin position="23"/>
        <end position="92"/>
    </location>
</feature>
<dbReference type="InterPro" id="IPR037516">
    <property type="entry name" value="Tripartite_DENN"/>
</dbReference>
<organism evidence="4 5">
    <name type="scientific">Sanghuangporus baumii</name>
    <name type="common">Phellinus baumii</name>
    <dbReference type="NCBI Taxonomy" id="108892"/>
    <lineage>
        <taxon>Eukaryota</taxon>
        <taxon>Fungi</taxon>
        <taxon>Dikarya</taxon>
        <taxon>Basidiomycota</taxon>
        <taxon>Agaricomycotina</taxon>
        <taxon>Agaricomycetes</taxon>
        <taxon>Hymenochaetales</taxon>
        <taxon>Hymenochaetaceae</taxon>
        <taxon>Sanghuangporus</taxon>
    </lineage>
</organism>